<dbReference type="PROSITE" id="PS51257">
    <property type="entry name" value="PROKAR_LIPOPROTEIN"/>
    <property type="match status" value="1"/>
</dbReference>
<gene>
    <name evidence="1" type="ORF">D7Z94_08910</name>
</gene>
<dbReference type="AlphaFoldDB" id="A0A3B0CAR0"/>
<dbReference type="EMBL" id="RBCJ01000002">
    <property type="protein sequence ID" value="RKN81059.1"/>
    <property type="molecule type" value="Genomic_DNA"/>
</dbReference>
<dbReference type="RefSeq" id="WP_120711215.1">
    <property type="nucleotide sequence ID" value="NZ_RBCJ01000002.1"/>
</dbReference>
<dbReference type="Proteomes" id="UP000276603">
    <property type="component" value="Unassembled WGS sequence"/>
</dbReference>
<sequence>MNRVFLVFSLIAILIFTSCGKDEDGRQYYWEQTKCSDPWGTGENDSNLDTTNALKDFLKDNSINILSINFDNNSTLDVRCESCGCGTGQRMLISVPELDEEKIENLGFLKV</sequence>
<dbReference type="OrthoDB" id="1447715at2"/>
<evidence type="ECO:0000313" key="2">
    <source>
        <dbReference type="Proteomes" id="UP000276603"/>
    </source>
</evidence>
<accession>A0A3B0CAR0</accession>
<reference evidence="1 2" key="1">
    <citation type="submission" date="2018-10" db="EMBL/GenBank/DDBJ databases">
        <title>Ulvibacterium marinum gen. nov., sp. nov., a novel marine bacterium of the family Flavobacteriaceae, isolated from a culture of the green alga Ulva prolifera.</title>
        <authorList>
            <person name="Zhang Z."/>
        </authorList>
    </citation>
    <scope>NUCLEOTIDE SEQUENCE [LARGE SCALE GENOMIC DNA]</scope>
    <source>
        <strain evidence="1 2">CCMM003</strain>
    </source>
</reference>
<organism evidence="1 2">
    <name type="scientific">Ulvibacterium marinum</name>
    <dbReference type="NCBI Taxonomy" id="2419782"/>
    <lineage>
        <taxon>Bacteria</taxon>
        <taxon>Pseudomonadati</taxon>
        <taxon>Bacteroidota</taxon>
        <taxon>Flavobacteriia</taxon>
        <taxon>Flavobacteriales</taxon>
        <taxon>Flavobacteriaceae</taxon>
        <taxon>Ulvibacterium</taxon>
    </lineage>
</organism>
<evidence type="ECO:0000313" key="1">
    <source>
        <dbReference type="EMBL" id="RKN81059.1"/>
    </source>
</evidence>
<comment type="caution">
    <text evidence="1">The sequence shown here is derived from an EMBL/GenBank/DDBJ whole genome shotgun (WGS) entry which is preliminary data.</text>
</comment>
<proteinExistence type="predicted"/>
<evidence type="ECO:0008006" key="3">
    <source>
        <dbReference type="Google" id="ProtNLM"/>
    </source>
</evidence>
<keyword evidence="2" id="KW-1185">Reference proteome</keyword>
<name>A0A3B0CAR0_9FLAO</name>
<protein>
    <recommendedName>
        <fullName evidence="3">Lipoprotein</fullName>
    </recommendedName>
</protein>